<dbReference type="Proteomes" id="UP000217083">
    <property type="component" value="Unassembled WGS sequence"/>
</dbReference>
<feature type="transmembrane region" description="Helical" evidence="1">
    <location>
        <begin position="62"/>
        <end position="80"/>
    </location>
</feature>
<feature type="transmembrane region" description="Helical" evidence="1">
    <location>
        <begin position="39"/>
        <end position="56"/>
    </location>
</feature>
<comment type="caution">
    <text evidence="2">The sequence shown here is derived from an EMBL/GenBank/DDBJ whole genome shotgun (WGS) entry which is preliminary data.</text>
</comment>
<dbReference type="AlphaFoldDB" id="A0A263BS29"/>
<dbReference type="Pfam" id="PF09964">
    <property type="entry name" value="DUF2198"/>
    <property type="match status" value="1"/>
</dbReference>
<keyword evidence="1" id="KW-0812">Transmembrane</keyword>
<reference evidence="3" key="1">
    <citation type="submission" date="2017-08" db="EMBL/GenBank/DDBJ databases">
        <authorList>
            <person name="Huang Z."/>
        </authorList>
    </citation>
    <scope>NUCLEOTIDE SEQUENCE [LARGE SCALE GENOMIC DNA]</scope>
    <source>
        <strain evidence="3">SA5d-4</strain>
    </source>
</reference>
<keyword evidence="1" id="KW-0472">Membrane</keyword>
<dbReference type="EMBL" id="NPIA01000006">
    <property type="protein sequence ID" value="OZM56529.1"/>
    <property type="molecule type" value="Genomic_DNA"/>
</dbReference>
<evidence type="ECO:0008006" key="4">
    <source>
        <dbReference type="Google" id="ProtNLM"/>
    </source>
</evidence>
<dbReference type="InterPro" id="IPR019242">
    <property type="entry name" value="DUF2198"/>
</dbReference>
<evidence type="ECO:0000313" key="2">
    <source>
        <dbReference type="EMBL" id="OZM56529.1"/>
    </source>
</evidence>
<gene>
    <name evidence="2" type="ORF">CIB95_12215</name>
</gene>
<sequence>MLHKRRENELDTWLIELLFAFVAPFTLVALFTRVTYNKWVGILLALGMIIFVLRAFDRDVYLLLIGLASFFVGTIYSFKLEKKFTRRWK</sequence>
<accession>A0A263BS29</accession>
<evidence type="ECO:0000313" key="3">
    <source>
        <dbReference type="Proteomes" id="UP000217083"/>
    </source>
</evidence>
<name>A0A263BS29_9BACI</name>
<organism evidence="2 3">
    <name type="scientific">Lottiidibacillus patelloidae</name>
    <dbReference type="NCBI Taxonomy" id="2670334"/>
    <lineage>
        <taxon>Bacteria</taxon>
        <taxon>Bacillati</taxon>
        <taxon>Bacillota</taxon>
        <taxon>Bacilli</taxon>
        <taxon>Bacillales</taxon>
        <taxon>Bacillaceae</taxon>
        <taxon>Lottiidibacillus</taxon>
    </lineage>
</organism>
<reference evidence="2 3" key="2">
    <citation type="submission" date="2017-09" db="EMBL/GenBank/DDBJ databases">
        <title>Bacillus patelloidae sp. nov., isolated from the intestinal tract of a marine limpet.</title>
        <authorList>
            <person name="Liu R."/>
            <person name="Dong C."/>
            <person name="Shao Z."/>
        </authorList>
    </citation>
    <scope>NUCLEOTIDE SEQUENCE [LARGE SCALE GENOMIC DNA]</scope>
    <source>
        <strain evidence="2 3">SA5d-4</strain>
    </source>
</reference>
<proteinExistence type="predicted"/>
<protein>
    <recommendedName>
        <fullName evidence="4">DUF2198 domain-containing protein</fullName>
    </recommendedName>
</protein>
<feature type="transmembrane region" description="Helical" evidence="1">
    <location>
        <begin position="12"/>
        <end position="32"/>
    </location>
</feature>
<evidence type="ECO:0000256" key="1">
    <source>
        <dbReference type="SAM" id="Phobius"/>
    </source>
</evidence>
<keyword evidence="1" id="KW-1133">Transmembrane helix</keyword>
<keyword evidence="3" id="KW-1185">Reference proteome</keyword>